<feature type="transmembrane region" description="Helical" evidence="11">
    <location>
        <begin position="87"/>
        <end position="109"/>
    </location>
</feature>
<keyword evidence="8 11" id="KW-0472">Membrane</keyword>
<evidence type="ECO:0000256" key="2">
    <source>
        <dbReference type="ARBA" id="ARBA00006434"/>
    </source>
</evidence>
<accession>A0A3Q9EUH1</accession>
<proteinExistence type="inferred from homology"/>
<evidence type="ECO:0000256" key="10">
    <source>
        <dbReference type="SAM" id="MobiDB-lite"/>
    </source>
</evidence>
<feature type="transmembrane region" description="Helical" evidence="11">
    <location>
        <begin position="167"/>
        <end position="185"/>
    </location>
</feature>
<evidence type="ECO:0000313" key="13">
    <source>
        <dbReference type="Proteomes" id="UP000280298"/>
    </source>
</evidence>
<dbReference type="Proteomes" id="UP000280298">
    <property type="component" value="Chromosome"/>
</dbReference>
<evidence type="ECO:0000256" key="3">
    <source>
        <dbReference type="ARBA" id="ARBA00022448"/>
    </source>
</evidence>
<evidence type="ECO:0000256" key="9">
    <source>
        <dbReference type="RuleBase" id="RU362091"/>
    </source>
</evidence>
<sequence length="556" mass="57244">MSLALELMAAPSFHVFTVFAPFVCCALFLAVLVISGDGTDGADGGFYLGDRRLSPARAGLALFGSYMSAATLLGTPGLVALTGYDGMMIFLLGPVVSWIVIQFLIAEPYHSTGRFTVGDCLARRLNPRPVHAAAGLATLVICLLYLIPQLVGAGALAAPVLGLTGVAAERSMVAALGFVMILYVAIGGMRATTVVQLLKAGLLVGGGLLLAFGVLSEAGWNPGEVLHRAAVNSGAGDRFLNPGAAVGSDAVSRVDGLSLQLAIVLGAAGLPHLLMRISAVPTARAARGTVRWAALLTLAFCLLAAVIGLGAGALVGPARITRESPSGNTATFLLADQLGGTVLLTVISCVAFMTILAVVSGTTLAACAAVAHDLYQAAFRQGRAPESREVGFARIAAVLIGVIATALSMYAQDINVTTLVALAFAVAASTVLPALLYTLYWSGFTSRGACWTLYGGLVSSLTLWALSPGLSGSPTSLLPNSDFALFPLRYCGIASIPLGFLLGWLGSFLDHRQPDVRKFADLQHRVAVENSTGISRTGPGVARTTPGDPGSFFTAR</sequence>
<dbReference type="EMBL" id="CP034539">
    <property type="protein sequence ID" value="AZQ36279.1"/>
    <property type="molecule type" value="Genomic_DNA"/>
</dbReference>
<dbReference type="GO" id="GO:0015123">
    <property type="term" value="F:acetate transmembrane transporter activity"/>
    <property type="evidence" value="ECO:0007669"/>
    <property type="project" value="TreeGrafter"/>
</dbReference>
<feature type="transmembrane region" description="Helical" evidence="11">
    <location>
        <begin position="487"/>
        <end position="509"/>
    </location>
</feature>
<gene>
    <name evidence="12" type="ORF">EJ357_24790</name>
</gene>
<dbReference type="Gene3D" id="1.20.1730.10">
    <property type="entry name" value="Sodium/glucose cotransporter"/>
    <property type="match status" value="1"/>
</dbReference>
<feature type="transmembrane region" description="Helical" evidence="11">
    <location>
        <begin position="338"/>
        <end position="371"/>
    </location>
</feature>
<evidence type="ECO:0000256" key="8">
    <source>
        <dbReference type="ARBA" id="ARBA00023136"/>
    </source>
</evidence>
<evidence type="ECO:0000256" key="5">
    <source>
        <dbReference type="ARBA" id="ARBA00022692"/>
    </source>
</evidence>
<evidence type="ECO:0000256" key="1">
    <source>
        <dbReference type="ARBA" id="ARBA00004651"/>
    </source>
</evidence>
<feature type="transmembrane region" description="Helical" evidence="11">
    <location>
        <begin position="416"/>
        <end position="437"/>
    </location>
</feature>
<dbReference type="CDD" id="cd11480">
    <property type="entry name" value="SLC5sbd_u4"/>
    <property type="match status" value="1"/>
</dbReference>
<dbReference type="InterPro" id="IPR038377">
    <property type="entry name" value="Na/Glc_symporter_sf"/>
</dbReference>
<evidence type="ECO:0000256" key="7">
    <source>
        <dbReference type="ARBA" id="ARBA00022989"/>
    </source>
</evidence>
<keyword evidence="7 11" id="KW-1133">Transmembrane helix</keyword>
<comment type="similarity">
    <text evidence="2 9">Belongs to the sodium:solute symporter (SSF) (TC 2.A.21) family.</text>
</comment>
<dbReference type="PANTHER" id="PTHR48086">
    <property type="entry name" value="SODIUM/PROLINE SYMPORTER-RELATED"/>
    <property type="match status" value="1"/>
</dbReference>
<dbReference type="Pfam" id="PF00474">
    <property type="entry name" value="SSF"/>
    <property type="match status" value="1"/>
</dbReference>
<dbReference type="PROSITE" id="PS50283">
    <property type="entry name" value="NA_SOLUT_SYMP_3"/>
    <property type="match status" value="1"/>
</dbReference>
<keyword evidence="4" id="KW-1003">Cell membrane</keyword>
<keyword evidence="3" id="KW-0813">Transport</keyword>
<reference evidence="12 13" key="1">
    <citation type="journal article" date="2019" name="Int. J. Syst. Evol. Microbiol.">
        <title>Streptomyces cyaneochromogenes sp. nov., a blue pigment-producing actinomycete from manganese-contaminated soil.</title>
        <authorList>
            <person name="Tang X."/>
            <person name="Zhao J."/>
            <person name="Li K."/>
            <person name="Chen Z."/>
            <person name="Sun Y."/>
            <person name="Gao J."/>
        </authorList>
    </citation>
    <scope>NUCLEOTIDE SEQUENCE [LARGE SCALE GENOMIC DNA]</scope>
    <source>
        <strain evidence="12 13">MK-45</strain>
    </source>
</reference>
<feature type="transmembrane region" description="Helical" evidence="11">
    <location>
        <begin position="12"/>
        <end position="35"/>
    </location>
</feature>
<evidence type="ECO:0000256" key="4">
    <source>
        <dbReference type="ARBA" id="ARBA00022475"/>
    </source>
</evidence>
<dbReference type="GO" id="GO:0005886">
    <property type="term" value="C:plasma membrane"/>
    <property type="evidence" value="ECO:0007669"/>
    <property type="project" value="UniProtKB-SubCell"/>
</dbReference>
<feature type="transmembrane region" description="Helical" evidence="11">
    <location>
        <begin position="392"/>
        <end position="410"/>
    </location>
</feature>
<evidence type="ECO:0000256" key="11">
    <source>
        <dbReference type="SAM" id="Phobius"/>
    </source>
</evidence>
<dbReference type="RefSeq" id="WP_126393749.1">
    <property type="nucleotide sequence ID" value="NZ_CP034539.1"/>
</dbReference>
<feature type="transmembrane region" description="Helical" evidence="11">
    <location>
        <begin position="130"/>
        <end position="147"/>
    </location>
</feature>
<feature type="transmembrane region" description="Helical" evidence="11">
    <location>
        <begin position="449"/>
        <end position="467"/>
    </location>
</feature>
<evidence type="ECO:0000256" key="6">
    <source>
        <dbReference type="ARBA" id="ARBA00022847"/>
    </source>
</evidence>
<feature type="region of interest" description="Disordered" evidence="10">
    <location>
        <begin position="533"/>
        <end position="556"/>
    </location>
</feature>
<dbReference type="OrthoDB" id="4329578at2"/>
<dbReference type="GO" id="GO:0015293">
    <property type="term" value="F:symporter activity"/>
    <property type="evidence" value="ECO:0007669"/>
    <property type="project" value="UniProtKB-KW"/>
</dbReference>
<feature type="transmembrane region" description="Helical" evidence="11">
    <location>
        <begin position="197"/>
        <end position="215"/>
    </location>
</feature>
<feature type="transmembrane region" description="Helical" evidence="11">
    <location>
        <begin position="257"/>
        <end position="274"/>
    </location>
</feature>
<feature type="transmembrane region" description="Helical" evidence="11">
    <location>
        <begin position="56"/>
        <end position="81"/>
    </location>
</feature>
<name>A0A3Q9EUH1_9ACTN</name>
<evidence type="ECO:0000313" key="12">
    <source>
        <dbReference type="EMBL" id="AZQ36279.1"/>
    </source>
</evidence>
<dbReference type="InterPro" id="IPR001734">
    <property type="entry name" value="Na/solute_symporter"/>
</dbReference>
<dbReference type="InterPro" id="IPR050277">
    <property type="entry name" value="Sodium:Solute_Symporter"/>
</dbReference>
<comment type="subcellular location">
    <subcellularLocation>
        <location evidence="1">Cell membrane</location>
        <topology evidence="1">Multi-pass membrane protein</topology>
    </subcellularLocation>
</comment>
<dbReference type="PANTHER" id="PTHR48086:SF6">
    <property type="entry name" value="CATION_ACETATE SYMPORTER ACTP"/>
    <property type="match status" value="1"/>
</dbReference>
<keyword evidence="6" id="KW-0769">Symport</keyword>
<dbReference type="AlphaFoldDB" id="A0A3Q9EUH1"/>
<feature type="transmembrane region" description="Helical" evidence="11">
    <location>
        <begin position="295"/>
        <end position="318"/>
    </location>
</feature>
<keyword evidence="13" id="KW-1185">Reference proteome</keyword>
<organism evidence="12 13">
    <name type="scientific">Streptomyces cyaneochromogenes</name>
    <dbReference type="NCBI Taxonomy" id="2496836"/>
    <lineage>
        <taxon>Bacteria</taxon>
        <taxon>Bacillati</taxon>
        <taxon>Actinomycetota</taxon>
        <taxon>Actinomycetes</taxon>
        <taxon>Kitasatosporales</taxon>
        <taxon>Streptomycetaceae</taxon>
        <taxon>Streptomyces</taxon>
    </lineage>
</organism>
<dbReference type="KEGG" id="scya:EJ357_24790"/>
<keyword evidence="5 11" id="KW-0812">Transmembrane</keyword>
<dbReference type="GO" id="GO:0006847">
    <property type="term" value="P:plasma membrane acetate transport"/>
    <property type="evidence" value="ECO:0007669"/>
    <property type="project" value="TreeGrafter"/>
</dbReference>
<protein>
    <submittedName>
        <fullName evidence="12">Cation acetate symporter</fullName>
    </submittedName>
</protein>